<protein>
    <recommendedName>
        <fullName evidence="2">WW domain-containing protein</fullName>
    </recommendedName>
</protein>
<feature type="compositionally biased region" description="Low complexity" evidence="1">
    <location>
        <begin position="455"/>
        <end position="468"/>
    </location>
</feature>
<feature type="domain" description="WW" evidence="2">
    <location>
        <begin position="471"/>
        <end position="505"/>
    </location>
</feature>
<name>A0ABP0L9D0_9DINO</name>
<keyword evidence="4" id="KW-1185">Reference proteome</keyword>
<dbReference type="PROSITE" id="PS50020">
    <property type="entry name" value="WW_DOMAIN_2"/>
    <property type="match status" value="2"/>
</dbReference>
<dbReference type="PROSITE" id="PS01159">
    <property type="entry name" value="WW_DOMAIN_1"/>
    <property type="match status" value="1"/>
</dbReference>
<dbReference type="InterPro" id="IPR036020">
    <property type="entry name" value="WW_dom_sf"/>
</dbReference>
<feature type="domain" description="WW" evidence="2">
    <location>
        <begin position="405"/>
        <end position="439"/>
    </location>
</feature>
<feature type="region of interest" description="Disordered" evidence="1">
    <location>
        <begin position="435"/>
        <end position="485"/>
    </location>
</feature>
<organism evidence="3 4">
    <name type="scientific">Durusdinium trenchii</name>
    <dbReference type="NCBI Taxonomy" id="1381693"/>
    <lineage>
        <taxon>Eukaryota</taxon>
        <taxon>Sar</taxon>
        <taxon>Alveolata</taxon>
        <taxon>Dinophyceae</taxon>
        <taxon>Suessiales</taxon>
        <taxon>Symbiodiniaceae</taxon>
        <taxon>Durusdinium</taxon>
    </lineage>
</organism>
<evidence type="ECO:0000313" key="4">
    <source>
        <dbReference type="Proteomes" id="UP001642484"/>
    </source>
</evidence>
<proteinExistence type="predicted"/>
<evidence type="ECO:0000256" key="1">
    <source>
        <dbReference type="SAM" id="MobiDB-lite"/>
    </source>
</evidence>
<dbReference type="CDD" id="cd00201">
    <property type="entry name" value="WW"/>
    <property type="match status" value="1"/>
</dbReference>
<gene>
    <name evidence="3" type="ORF">CCMP2556_LOCUS19896</name>
</gene>
<comment type="caution">
    <text evidence="3">The sequence shown here is derived from an EMBL/GenBank/DDBJ whole genome shotgun (WGS) entry which is preliminary data.</text>
</comment>
<dbReference type="Proteomes" id="UP001642484">
    <property type="component" value="Unassembled WGS sequence"/>
</dbReference>
<reference evidence="3 4" key="1">
    <citation type="submission" date="2024-02" db="EMBL/GenBank/DDBJ databases">
        <authorList>
            <person name="Chen Y."/>
            <person name="Shah S."/>
            <person name="Dougan E. K."/>
            <person name="Thang M."/>
            <person name="Chan C."/>
        </authorList>
    </citation>
    <scope>NUCLEOTIDE SEQUENCE [LARGE SCALE GENOMIC DNA]</scope>
</reference>
<feature type="compositionally biased region" description="Pro residues" evidence="1">
    <location>
        <begin position="439"/>
        <end position="454"/>
    </location>
</feature>
<sequence>MVLPSSKRRKTEPPSEWLLAGPDDLDVGTVVMYEAEDGFRRGIIYDTFDAVDNYWVEDEETHMVVRDASDAVVDFQSKQLHVAKPEWLRQFLLEEGEEQTAPDELPNVGVLLIGTKEQMAQIQKHFGPSSTEERTTPQQLLPVPCASCVEGLARCAAEGVDKGLRELGQSFRKDISVAVRVAYLKQVMLKLAEEGLKKLEEYFCLASVHLPFDWDSIKEVEGEEARKRRNLWNQIDLCITAQSEAQSPTESVLHNARICLAEHCGLEVSDHLWEEEVQLEMRRKLQVPNLPVRLQDALGVEVFLLVLPSNATVTFINGALCFGEDPAEPPCRARSSARWHDPHAVPRTRHRTAGPYHQASVLEVAGAGAGADEAPKEDAKTQPALQDKTVRQWEALQSSEFAHLPRLPAPWLRVRSRSDGGIYFYNKETRKASFVEPRAPAPHAPLAPPRPAPEPVATTTPVPTPAATSNNSLPPGWTQHTSKSNGKVYYFNKEKNVSSYYFPRS</sequence>
<dbReference type="Gene3D" id="2.20.70.10">
    <property type="match status" value="2"/>
</dbReference>
<feature type="compositionally biased region" description="Polar residues" evidence="1">
    <location>
        <begin position="469"/>
        <end position="485"/>
    </location>
</feature>
<evidence type="ECO:0000313" key="3">
    <source>
        <dbReference type="EMBL" id="CAK9035387.1"/>
    </source>
</evidence>
<dbReference type="SMART" id="SM00456">
    <property type="entry name" value="WW"/>
    <property type="match status" value="2"/>
</dbReference>
<dbReference type="EMBL" id="CAXAMN010011459">
    <property type="protein sequence ID" value="CAK9035387.1"/>
    <property type="molecule type" value="Genomic_DNA"/>
</dbReference>
<dbReference type="Pfam" id="PF00397">
    <property type="entry name" value="WW"/>
    <property type="match status" value="1"/>
</dbReference>
<evidence type="ECO:0000259" key="2">
    <source>
        <dbReference type="PROSITE" id="PS50020"/>
    </source>
</evidence>
<dbReference type="InterPro" id="IPR001202">
    <property type="entry name" value="WW_dom"/>
</dbReference>
<dbReference type="SUPFAM" id="SSF51045">
    <property type="entry name" value="WW domain"/>
    <property type="match status" value="2"/>
</dbReference>
<accession>A0ABP0L9D0</accession>